<keyword evidence="1 4" id="KW-0808">Transferase</keyword>
<evidence type="ECO:0000256" key="1">
    <source>
        <dbReference type="ARBA" id="ARBA00022679"/>
    </source>
</evidence>
<reference evidence="4" key="1">
    <citation type="submission" date="2016-10" db="EMBL/GenBank/DDBJ databases">
        <title>Sequence of Gallionella enrichment culture.</title>
        <authorList>
            <person name="Poehlein A."/>
            <person name="Muehling M."/>
            <person name="Daniel R."/>
        </authorList>
    </citation>
    <scope>NUCLEOTIDE SEQUENCE</scope>
</reference>
<name>A0A1J5SE41_9ZZZZ</name>
<keyword evidence="4" id="KW-0328">Glycosyltransferase</keyword>
<protein>
    <submittedName>
        <fullName evidence="4">2-(5''-triphosphoribosyl)-3'-dephosphocoenzyme-A synthase</fullName>
        <ecNumber evidence="4">2.4.2.52</ecNumber>
    </submittedName>
</protein>
<evidence type="ECO:0000256" key="3">
    <source>
        <dbReference type="ARBA" id="ARBA00022840"/>
    </source>
</evidence>
<dbReference type="Gene3D" id="1.10.4200.10">
    <property type="entry name" value="Triphosphoribosyl-dephospho-CoA protein"/>
    <property type="match status" value="2"/>
</dbReference>
<organism evidence="4">
    <name type="scientific">mine drainage metagenome</name>
    <dbReference type="NCBI Taxonomy" id="410659"/>
    <lineage>
        <taxon>unclassified sequences</taxon>
        <taxon>metagenomes</taxon>
        <taxon>ecological metagenomes</taxon>
    </lineage>
</organism>
<dbReference type="EMBL" id="MLJW01000076">
    <property type="protein sequence ID" value="OIR02312.1"/>
    <property type="molecule type" value="Genomic_DNA"/>
</dbReference>
<sequence>MSSFNQFCFLPEMGTTVSHLAGNAEKSASLDEEHSRLDRLCLEALRHEVMAWPKPGLVSPVDSGSHSDMHLGTFFASMDALQGSFSKLARAGAAGSSFSELQAIGMEAEHKMLCATGGINTHRGAIFNLGLLAAAAARRMADETLAGLECGAVVTKAWGAGILAGRKESHASHGNHVFRRFAAGGARTEAAAGFPTVYSIGLPVLRRLLQAGHDRETALIGTLMTLMEHLPDTNVLWRDGESGLDFVRGSAAGFNRSGGVDTPGWRARLLVLHRAFIARNLSPGGSADLVAATWAVHQLETLHSLPD</sequence>
<evidence type="ECO:0000313" key="4">
    <source>
        <dbReference type="EMBL" id="OIR02312.1"/>
    </source>
</evidence>
<dbReference type="NCBIfam" id="TIGR03132">
    <property type="entry name" value="malonate_mdcB"/>
    <property type="match status" value="1"/>
</dbReference>
<dbReference type="PANTHER" id="PTHR30201:SF2">
    <property type="entry name" value="2-(5''-TRIPHOSPHORIBOSYL)-3'-DEPHOSPHOCOENZYME-A SYNTHASE"/>
    <property type="match status" value="1"/>
</dbReference>
<dbReference type="AlphaFoldDB" id="A0A1J5SE41"/>
<evidence type="ECO:0000256" key="2">
    <source>
        <dbReference type="ARBA" id="ARBA00022741"/>
    </source>
</evidence>
<gene>
    <name evidence="4" type="primary">citG_3</name>
    <name evidence="4" type="ORF">GALL_156840</name>
</gene>
<dbReference type="PANTHER" id="PTHR30201">
    <property type="entry name" value="TRIPHOSPHORIBOSYL-DEPHOSPHO-COA SYNTHASE"/>
    <property type="match status" value="1"/>
</dbReference>
<keyword evidence="2" id="KW-0547">Nucleotide-binding</keyword>
<proteinExistence type="predicted"/>
<accession>A0A1J5SE41</accession>
<keyword evidence="3" id="KW-0067">ATP-binding</keyword>
<dbReference type="GO" id="GO:0051191">
    <property type="term" value="P:prosthetic group biosynthetic process"/>
    <property type="evidence" value="ECO:0007669"/>
    <property type="project" value="TreeGrafter"/>
</dbReference>
<dbReference type="GO" id="GO:0016757">
    <property type="term" value="F:glycosyltransferase activity"/>
    <property type="evidence" value="ECO:0007669"/>
    <property type="project" value="UniProtKB-KW"/>
</dbReference>
<dbReference type="GO" id="GO:0005524">
    <property type="term" value="F:ATP binding"/>
    <property type="evidence" value="ECO:0007669"/>
    <property type="project" value="UniProtKB-KW"/>
</dbReference>
<dbReference type="EC" id="2.4.2.52" evidence="4"/>
<dbReference type="GO" id="GO:0046917">
    <property type="term" value="F:triphosphoribosyl-dephospho-CoA synthase activity"/>
    <property type="evidence" value="ECO:0007669"/>
    <property type="project" value="UniProtKB-EC"/>
</dbReference>
<dbReference type="InterPro" id="IPR002736">
    <property type="entry name" value="CitG"/>
</dbReference>
<dbReference type="Pfam" id="PF01874">
    <property type="entry name" value="CitG"/>
    <property type="match status" value="1"/>
</dbReference>
<dbReference type="InterPro" id="IPR017555">
    <property type="entry name" value="TriPribosyl-deP-CoA_syn"/>
</dbReference>
<comment type="caution">
    <text evidence="4">The sequence shown here is derived from an EMBL/GenBank/DDBJ whole genome shotgun (WGS) entry which is preliminary data.</text>
</comment>